<reference evidence="2 3" key="1">
    <citation type="submission" date="2017-12" db="EMBL/GenBank/DDBJ databases">
        <title>Sequencing, de novo assembly and annotation of complete genome of a new Thraustochytrid species, strain FCC1311.</title>
        <authorList>
            <person name="Sedici K."/>
            <person name="Godart F."/>
            <person name="Aiese Cigliano R."/>
            <person name="Sanseverino W."/>
            <person name="Barakat M."/>
            <person name="Ortet P."/>
            <person name="Marechal E."/>
            <person name="Cagnac O."/>
            <person name="Amato A."/>
        </authorList>
    </citation>
    <scope>NUCLEOTIDE SEQUENCE [LARGE SCALE GENOMIC DNA]</scope>
</reference>
<comment type="caution">
    <text evidence="2">The sequence shown here is derived from an EMBL/GenBank/DDBJ whole genome shotgun (WGS) entry which is preliminary data.</text>
</comment>
<gene>
    <name evidence="2" type="ORF">FCC1311_010232</name>
</gene>
<evidence type="ECO:0000256" key="1">
    <source>
        <dbReference type="SAM" id="MobiDB-lite"/>
    </source>
</evidence>
<feature type="compositionally biased region" description="Basic and acidic residues" evidence="1">
    <location>
        <begin position="23"/>
        <end position="46"/>
    </location>
</feature>
<protein>
    <submittedName>
        <fullName evidence="2">Uncharacterized protein</fullName>
    </submittedName>
</protein>
<feature type="region of interest" description="Disordered" evidence="1">
    <location>
        <begin position="1"/>
        <end position="71"/>
    </location>
</feature>
<dbReference type="AlphaFoldDB" id="A0A2R5G2P1"/>
<feature type="compositionally biased region" description="Basic residues" evidence="1">
    <location>
        <begin position="1"/>
        <end position="11"/>
    </location>
</feature>
<dbReference type="Proteomes" id="UP000241890">
    <property type="component" value="Unassembled WGS sequence"/>
</dbReference>
<proteinExistence type="predicted"/>
<accession>A0A2R5G2P1</accession>
<dbReference type="EMBL" id="BEYU01000008">
    <property type="protein sequence ID" value="GBG24805.1"/>
    <property type="molecule type" value="Genomic_DNA"/>
</dbReference>
<evidence type="ECO:0000313" key="3">
    <source>
        <dbReference type="Proteomes" id="UP000241890"/>
    </source>
</evidence>
<feature type="compositionally biased region" description="Gly residues" evidence="1">
    <location>
        <begin position="51"/>
        <end position="60"/>
    </location>
</feature>
<evidence type="ECO:0000313" key="2">
    <source>
        <dbReference type="EMBL" id="GBG24805.1"/>
    </source>
</evidence>
<keyword evidence="3" id="KW-1185">Reference proteome</keyword>
<sequence length="171" mass="18436">MENRRRKRQRYKAPAAQARKRQQRGEARGDAGGKSGGRDGDDDVGRDGTSTTGGGGGGGQEPVRGRVRPASLTDVKGGAAFFFMCAAGSEKRTGGQMRDWIEEIVESLEDAKEDDDGTKACKEVARDKPVDVQRELQAELDAFKTQIPLLQSVALVSGDPSKKLMTQLLLD</sequence>
<dbReference type="InParanoid" id="A0A2R5G2P1"/>
<organism evidence="2 3">
    <name type="scientific">Hondaea fermentalgiana</name>
    <dbReference type="NCBI Taxonomy" id="2315210"/>
    <lineage>
        <taxon>Eukaryota</taxon>
        <taxon>Sar</taxon>
        <taxon>Stramenopiles</taxon>
        <taxon>Bigyra</taxon>
        <taxon>Labyrinthulomycetes</taxon>
        <taxon>Thraustochytrida</taxon>
        <taxon>Thraustochytriidae</taxon>
        <taxon>Hondaea</taxon>
    </lineage>
</organism>
<name>A0A2R5G2P1_9STRA</name>